<dbReference type="EMBL" id="LT598460">
    <property type="protein sequence ID" value="SCU77822.1"/>
    <property type="molecule type" value="Genomic_DNA"/>
</dbReference>
<evidence type="ECO:0000256" key="6">
    <source>
        <dbReference type="ARBA" id="ARBA00022824"/>
    </source>
</evidence>
<feature type="chain" id="PRO_5009235647" description="Protein BIG1" evidence="11">
    <location>
        <begin position="17"/>
        <end position="315"/>
    </location>
</feature>
<evidence type="ECO:0000256" key="10">
    <source>
        <dbReference type="SAM" id="Phobius"/>
    </source>
</evidence>
<dbReference type="GO" id="GO:0006078">
    <property type="term" value="P:(1-&gt;6)-beta-D-glucan biosynthetic process"/>
    <property type="evidence" value="ECO:0007669"/>
    <property type="project" value="EnsemblFungi"/>
</dbReference>
<evidence type="ECO:0000256" key="9">
    <source>
        <dbReference type="ARBA" id="ARBA00023316"/>
    </source>
</evidence>
<evidence type="ECO:0000313" key="13">
    <source>
        <dbReference type="Proteomes" id="UP000190274"/>
    </source>
</evidence>
<keyword evidence="8 10" id="KW-0472">Membrane</keyword>
<comment type="subcellular location">
    <subcellularLocation>
        <location evidence="1">Endoplasmic reticulum membrane</location>
        <topology evidence="1">Single-pass type I membrane protein</topology>
    </subcellularLocation>
</comment>
<evidence type="ECO:0000256" key="1">
    <source>
        <dbReference type="ARBA" id="ARBA00004115"/>
    </source>
</evidence>
<dbReference type="GO" id="GO:0071555">
    <property type="term" value="P:cell wall organization"/>
    <property type="evidence" value="ECO:0007669"/>
    <property type="project" value="UniProtKB-KW"/>
</dbReference>
<proteinExistence type="inferred from homology"/>
<evidence type="ECO:0000256" key="3">
    <source>
        <dbReference type="ARBA" id="ARBA00022089"/>
    </source>
</evidence>
<dbReference type="PANTHER" id="PTHR28285:SF1">
    <property type="entry name" value="PROTEIN BIG1"/>
    <property type="match status" value="1"/>
</dbReference>
<name>A0A1G4IMY2_9SACH</name>
<sequence>MRILWWTLLQLTLAMAGSSSKESAPALLFSYKLTPGLLNYQVDYNESTILPQSLFLEIAELLISGHRSDAYLFINIPGLTASDFSMYRTSLKFLETSIRSSSTALRFEKAETNGDGTDNYQKLIAYAQEEWEIEDHIDLRGNHTQNFERYIDWRPRTIRVEFEPAPEEYREDYFSYCDKILKHVLGQLPTPDNTVILTSLSSGGAASKSIHEAFQGVRIFPEVFQDPMKLSDHEKNPHSALARGSFNARVPKFSGMTDERLSALDPEFLNRHRSTLQIVVAATVGYAMLQIFLTIRRRKVREPSHGKVSVEKKKQ</sequence>
<evidence type="ECO:0000256" key="4">
    <source>
        <dbReference type="ARBA" id="ARBA00022692"/>
    </source>
</evidence>
<keyword evidence="13" id="KW-1185">Reference proteome</keyword>
<evidence type="ECO:0000256" key="5">
    <source>
        <dbReference type="ARBA" id="ARBA00022729"/>
    </source>
</evidence>
<keyword evidence="4 10" id="KW-0812">Transmembrane</keyword>
<evidence type="ECO:0000256" key="11">
    <source>
        <dbReference type="SAM" id="SignalP"/>
    </source>
</evidence>
<evidence type="ECO:0000256" key="2">
    <source>
        <dbReference type="ARBA" id="ARBA00008203"/>
    </source>
</evidence>
<dbReference type="OrthoDB" id="9985059at2759"/>
<dbReference type="InterPro" id="IPR037654">
    <property type="entry name" value="Big1"/>
</dbReference>
<dbReference type="PANTHER" id="PTHR28285">
    <property type="entry name" value="PROTEIN BIG1"/>
    <property type="match status" value="1"/>
</dbReference>
<gene>
    <name evidence="12" type="ORF">LADA_0A02388G</name>
</gene>
<dbReference type="STRING" id="1266660.A0A1G4IMY2"/>
<dbReference type="GO" id="GO:0005789">
    <property type="term" value="C:endoplasmic reticulum membrane"/>
    <property type="evidence" value="ECO:0007669"/>
    <property type="project" value="UniProtKB-SubCell"/>
</dbReference>
<dbReference type="AlphaFoldDB" id="A0A1G4IMY2"/>
<dbReference type="Proteomes" id="UP000190274">
    <property type="component" value="Chromosome A"/>
</dbReference>
<keyword evidence="7 10" id="KW-1133">Transmembrane helix</keyword>
<evidence type="ECO:0000313" key="12">
    <source>
        <dbReference type="EMBL" id="SCU77822.1"/>
    </source>
</evidence>
<evidence type="ECO:0000256" key="8">
    <source>
        <dbReference type="ARBA" id="ARBA00023136"/>
    </source>
</evidence>
<organism evidence="12 13">
    <name type="scientific">Lachancea dasiensis</name>
    <dbReference type="NCBI Taxonomy" id="1072105"/>
    <lineage>
        <taxon>Eukaryota</taxon>
        <taxon>Fungi</taxon>
        <taxon>Dikarya</taxon>
        <taxon>Ascomycota</taxon>
        <taxon>Saccharomycotina</taxon>
        <taxon>Saccharomycetes</taxon>
        <taxon>Saccharomycetales</taxon>
        <taxon>Saccharomycetaceae</taxon>
        <taxon>Lachancea</taxon>
    </lineage>
</organism>
<keyword evidence="5 11" id="KW-0732">Signal</keyword>
<feature type="transmembrane region" description="Helical" evidence="10">
    <location>
        <begin position="276"/>
        <end position="295"/>
    </location>
</feature>
<evidence type="ECO:0000256" key="7">
    <source>
        <dbReference type="ARBA" id="ARBA00022989"/>
    </source>
</evidence>
<dbReference type="GO" id="GO:0070072">
    <property type="term" value="P:vacuolar proton-transporting V-type ATPase complex assembly"/>
    <property type="evidence" value="ECO:0007669"/>
    <property type="project" value="EnsemblFungi"/>
</dbReference>
<comment type="similarity">
    <text evidence="2">Belongs to the BIG1 family.</text>
</comment>
<accession>A0A1G4IMY2</accession>
<protein>
    <recommendedName>
        <fullName evidence="3">Protein BIG1</fullName>
    </recommendedName>
</protein>
<dbReference type="GO" id="GO:0009272">
    <property type="term" value="P:fungal-type cell wall biogenesis"/>
    <property type="evidence" value="ECO:0007669"/>
    <property type="project" value="TreeGrafter"/>
</dbReference>
<feature type="signal peptide" evidence="11">
    <location>
        <begin position="1"/>
        <end position="16"/>
    </location>
</feature>
<reference evidence="12 13" key="1">
    <citation type="submission" date="2016-03" db="EMBL/GenBank/DDBJ databases">
        <authorList>
            <person name="Devillers H."/>
        </authorList>
    </citation>
    <scope>NUCLEOTIDE SEQUENCE [LARGE SCALE GENOMIC DNA]</scope>
    <source>
        <strain evidence="12">CBS 10888</strain>
    </source>
</reference>
<keyword evidence="9" id="KW-0961">Cell wall biogenesis/degradation</keyword>
<keyword evidence="6" id="KW-0256">Endoplasmic reticulum</keyword>